<protein>
    <recommendedName>
        <fullName evidence="3">Transposase</fullName>
    </recommendedName>
</protein>
<name>A0A7K0KEI5_9BACT</name>
<dbReference type="PANTHER" id="PTHR10948">
    <property type="entry name" value="TRANSPOSASE"/>
    <property type="match status" value="1"/>
</dbReference>
<evidence type="ECO:0000313" key="1">
    <source>
        <dbReference type="EMBL" id="MST84254.1"/>
    </source>
</evidence>
<dbReference type="GO" id="GO:0005829">
    <property type="term" value="C:cytosol"/>
    <property type="evidence" value="ECO:0007669"/>
    <property type="project" value="TreeGrafter"/>
</dbReference>
<dbReference type="EMBL" id="VUNG01000011">
    <property type="protein sequence ID" value="MST84254.1"/>
    <property type="molecule type" value="Genomic_DNA"/>
</dbReference>
<evidence type="ECO:0000313" key="2">
    <source>
        <dbReference type="Proteomes" id="UP000438914"/>
    </source>
</evidence>
<dbReference type="GO" id="GO:0032196">
    <property type="term" value="P:transposition"/>
    <property type="evidence" value="ECO:0007669"/>
    <property type="project" value="TreeGrafter"/>
</dbReference>
<keyword evidence="2" id="KW-1185">Reference proteome</keyword>
<evidence type="ECO:0008006" key="3">
    <source>
        <dbReference type="Google" id="ProtNLM"/>
    </source>
</evidence>
<proteinExistence type="predicted"/>
<dbReference type="GO" id="GO:0004803">
    <property type="term" value="F:transposase activity"/>
    <property type="evidence" value="ECO:0007669"/>
    <property type="project" value="TreeGrafter"/>
</dbReference>
<sequence>MKHRRRPVGEARIKIPNRASIHERPKKADGRRIGDLEMDTIVGKNNKGAIVTIIDRSTDWLVMKKLPHGKEAFADPHAPWKKGGI</sequence>
<dbReference type="InterPro" id="IPR051917">
    <property type="entry name" value="Transposase-Integrase"/>
</dbReference>
<organism evidence="1 2">
    <name type="scientific">Hallella mizrahii</name>
    <dbReference type="NCBI Taxonomy" id="2606637"/>
    <lineage>
        <taxon>Bacteria</taxon>
        <taxon>Pseudomonadati</taxon>
        <taxon>Bacteroidota</taxon>
        <taxon>Bacteroidia</taxon>
        <taxon>Bacteroidales</taxon>
        <taxon>Prevotellaceae</taxon>
        <taxon>Hallella</taxon>
    </lineage>
</organism>
<dbReference type="AlphaFoldDB" id="A0A7K0KEI5"/>
<accession>A0A7K0KEI5</accession>
<comment type="caution">
    <text evidence="1">The sequence shown here is derived from an EMBL/GenBank/DDBJ whole genome shotgun (WGS) entry which is preliminary data.</text>
</comment>
<dbReference type="RefSeq" id="WP_154533839.1">
    <property type="nucleotide sequence ID" value="NZ_VUNG01000011.1"/>
</dbReference>
<reference evidence="1 2" key="1">
    <citation type="submission" date="2019-08" db="EMBL/GenBank/DDBJ databases">
        <title>In-depth cultivation of the pig gut microbiome towards novel bacterial diversity and tailored functional studies.</title>
        <authorList>
            <person name="Wylensek D."/>
            <person name="Hitch T.C.A."/>
            <person name="Clavel T."/>
        </authorList>
    </citation>
    <scope>NUCLEOTIDE SEQUENCE [LARGE SCALE GENOMIC DNA]</scope>
    <source>
        <strain evidence="1 2">LKV-178-WT-2A</strain>
    </source>
</reference>
<dbReference type="PANTHER" id="PTHR10948:SF23">
    <property type="entry name" value="TRANSPOSASE INSI FOR INSERTION SEQUENCE ELEMENT IS30A-RELATED"/>
    <property type="match status" value="1"/>
</dbReference>
<dbReference type="Proteomes" id="UP000438914">
    <property type="component" value="Unassembled WGS sequence"/>
</dbReference>
<gene>
    <name evidence="1" type="ORF">FYJ73_06170</name>
</gene>